<sequence>MSSKPKIVLVPGAWITPAFYDRLQSCLSERGLDSVAVQHQSTGAEPPIKTLEDDVSQLRGTLEQLCDAGSDVIVAAHSYGGVVSSGAVLGLDKTTRQSQGKSGGVVMIVYMVAFVLQKGDSLIGATGGQLLPWIKAEGGYAYNQIGPEGAYHDLPPSERAQWTAALTHTCTSVFSGTVSYEPWHVIPTAYIMGEEDQMLPMAFQEHMVGILGTSRIYRLKTSHHPFLSMPPEVTNILEELSNNV</sequence>
<evidence type="ECO:0000259" key="1">
    <source>
        <dbReference type="Pfam" id="PF12697"/>
    </source>
</evidence>
<dbReference type="AlphaFoldDB" id="A0A5N5WVA9"/>
<protein>
    <submittedName>
        <fullName evidence="2">Alpha/beta hydrolase fold-1</fullName>
    </submittedName>
</protein>
<dbReference type="Pfam" id="PF12697">
    <property type="entry name" value="Abhydrolase_6"/>
    <property type="match status" value="1"/>
</dbReference>
<evidence type="ECO:0000313" key="2">
    <source>
        <dbReference type="EMBL" id="KAB8071677.1"/>
    </source>
</evidence>
<name>A0A5N5WVA9_9EURO</name>
<dbReference type="PANTHER" id="PTHR37017">
    <property type="entry name" value="AB HYDROLASE-1 DOMAIN-CONTAINING PROTEIN-RELATED"/>
    <property type="match status" value="1"/>
</dbReference>
<feature type="domain" description="AB hydrolase-1" evidence="1">
    <location>
        <begin position="7"/>
        <end position="233"/>
    </location>
</feature>
<dbReference type="EMBL" id="ML732266">
    <property type="protein sequence ID" value="KAB8071677.1"/>
    <property type="molecule type" value="Genomic_DNA"/>
</dbReference>
<keyword evidence="3" id="KW-1185">Reference proteome</keyword>
<dbReference type="GO" id="GO:0016787">
    <property type="term" value="F:hydrolase activity"/>
    <property type="evidence" value="ECO:0007669"/>
    <property type="project" value="UniProtKB-KW"/>
</dbReference>
<reference evidence="2 3" key="1">
    <citation type="submission" date="2019-04" db="EMBL/GenBank/DDBJ databases">
        <title>Friends and foes A comparative genomics study of 23 Aspergillus species from section Flavi.</title>
        <authorList>
            <consortium name="DOE Joint Genome Institute"/>
            <person name="Kjaerbolling I."/>
            <person name="Vesth T."/>
            <person name="Frisvad J.C."/>
            <person name="Nybo J.L."/>
            <person name="Theobald S."/>
            <person name="Kildgaard S."/>
            <person name="Isbrandt T."/>
            <person name="Kuo A."/>
            <person name="Sato A."/>
            <person name="Lyhne E.K."/>
            <person name="Kogle M.E."/>
            <person name="Wiebenga A."/>
            <person name="Kun R.S."/>
            <person name="Lubbers R.J."/>
            <person name="Makela M.R."/>
            <person name="Barry K."/>
            <person name="Chovatia M."/>
            <person name="Clum A."/>
            <person name="Daum C."/>
            <person name="Haridas S."/>
            <person name="He G."/>
            <person name="LaButti K."/>
            <person name="Lipzen A."/>
            <person name="Mondo S."/>
            <person name="Riley R."/>
            <person name="Salamov A."/>
            <person name="Simmons B.A."/>
            <person name="Magnuson J.K."/>
            <person name="Henrissat B."/>
            <person name="Mortensen U.H."/>
            <person name="Larsen T.O."/>
            <person name="Devries R.P."/>
            <person name="Grigoriev I.V."/>
            <person name="Machida M."/>
            <person name="Baker S.E."/>
            <person name="Andersen M.R."/>
        </authorList>
    </citation>
    <scope>NUCLEOTIDE SEQUENCE [LARGE SCALE GENOMIC DNA]</scope>
    <source>
        <strain evidence="2 3">CBS 151.66</strain>
    </source>
</reference>
<dbReference type="SUPFAM" id="SSF53474">
    <property type="entry name" value="alpha/beta-Hydrolases"/>
    <property type="match status" value="1"/>
</dbReference>
<evidence type="ECO:0000313" key="3">
    <source>
        <dbReference type="Proteomes" id="UP000326565"/>
    </source>
</evidence>
<keyword evidence="2" id="KW-0378">Hydrolase</keyword>
<dbReference type="InterPro" id="IPR029058">
    <property type="entry name" value="AB_hydrolase_fold"/>
</dbReference>
<dbReference type="InterPro" id="IPR052897">
    <property type="entry name" value="Sec-Metab_Biosynth_Hydrolase"/>
</dbReference>
<gene>
    <name evidence="2" type="ORF">BDV29DRAFT_13670</name>
</gene>
<proteinExistence type="predicted"/>
<organism evidence="2 3">
    <name type="scientific">Aspergillus leporis</name>
    <dbReference type="NCBI Taxonomy" id="41062"/>
    <lineage>
        <taxon>Eukaryota</taxon>
        <taxon>Fungi</taxon>
        <taxon>Dikarya</taxon>
        <taxon>Ascomycota</taxon>
        <taxon>Pezizomycotina</taxon>
        <taxon>Eurotiomycetes</taxon>
        <taxon>Eurotiomycetidae</taxon>
        <taxon>Eurotiales</taxon>
        <taxon>Aspergillaceae</taxon>
        <taxon>Aspergillus</taxon>
        <taxon>Aspergillus subgen. Circumdati</taxon>
    </lineage>
</organism>
<accession>A0A5N5WVA9</accession>
<dbReference type="OrthoDB" id="1263307at2759"/>
<dbReference type="Proteomes" id="UP000326565">
    <property type="component" value="Unassembled WGS sequence"/>
</dbReference>
<dbReference type="Gene3D" id="3.40.50.1820">
    <property type="entry name" value="alpha/beta hydrolase"/>
    <property type="match status" value="1"/>
</dbReference>
<dbReference type="PANTHER" id="PTHR37017:SF11">
    <property type="entry name" value="ESTERASE_LIPASE_THIOESTERASE DOMAIN-CONTAINING PROTEIN"/>
    <property type="match status" value="1"/>
</dbReference>
<dbReference type="InterPro" id="IPR000073">
    <property type="entry name" value="AB_hydrolase_1"/>
</dbReference>